<dbReference type="HOGENOM" id="CLU_058387_0_0_9"/>
<gene>
    <name evidence="2" type="ORF">C823_03943</name>
</gene>
<keyword evidence="1" id="KW-0175">Coiled coil</keyword>
<proteinExistence type="predicted"/>
<evidence type="ECO:0008006" key="4">
    <source>
        <dbReference type="Google" id="ProtNLM"/>
    </source>
</evidence>
<organism evidence="2 3">
    <name type="scientific">Eubacterium plexicaudatum ASF492</name>
    <dbReference type="NCBI Taxonomy" id="1235802"/>
    <lineage>
        <taxon>Bacteria</taxon>
        <taxon>Bacillati</taxon>
        <taxon>Bacillota</taxon>
        <taxon>Clostridia</taxon>
        <taxon>Eubacteriales</taxon>
        <taxon>Eubacteriaceae</taxon>
        <taxon>Eubacterium</taxon>
    </lineage>
</organism>
<dbReference type="Proteomes" id="UP000012589">
    <property type="component" value="Unassembled WGS sequence"/>
</dbReference>
<keyword evidence="3" id="KW-1185">Reference proteome</keyword>
<dbReference type="EMBL" id="AQFT01000119">
    <property type="protein sequence ID" value="EMZ22702.1"/>
    <property type="molecule type" value="Genomic_DNA"/>
</dbReference>
<feature type="coiled-coil region" evidence="1">
    <location>
        <begin position="243"/>
        <end position="294"/>
    </location>
</feature>
<name>N2A045_9FIRM</name>
<comment type="caution">
    <text evidence="2">The sequence shown here is derived from an EMBL/GenBank/DDBJ whole genome shotgun (WGS) entry which is preliminary data.</text>
</comment>
<dbReference type="STRING" id="1235802.C823_03943"/>
<evidence type="ECO:0000256" key="1">
    <source>
        <dbReference type="SAM" id="Coils"/>
    </source>
</evidence>
<protein>
    <recommendedName>
        <fullName evidence="4">3-isopropylmalate dehydrogenase</fullName>
    </recommendedName>
</protein>
<dbReference type="eggNOG" id="ENOG502ZAHU">
    <property type="taxonomic scope" value="Bacteria"/>
</dbReference>
<dbReference type="PATRIC" id="fig|1235802.3.peg.4169"/>
<sequence length="349" mass="41505">MEKHKTETDVTYWHPAFYADIRIELAEEAEHLIFENEHQLGTNPMEIDVLIIKKEKGRKIKKNIGKIFRTYNILEYKSPDDFLSIDDFYKVYGYTCFYKADTPLTDSISIQELTITFISEKYPRKLIGHLEKVKKYTVKNTEAGIYLVCGDLIPIQIIVTKKLSAQKNLWLKSLTNKLYETEKARTLMADYVRHSHNNLYRSVLETIIRANPKTFEEVNEMGDIFMEICHEKFERKLKEAVEIQVEERVKEELEERVKEELEERVKEELEERVKEELEGRVKEELEERSRMERILLIRKKCRKKKPLAVIEEEMEAEPGSLQLLYDIVCKNTEKPVEELYRLAVCEKVW</sequence>
<dbReference type="AlphaFoldDB" id="N2A045"/>
<accession>N2A045</accession>
<evidence type="ECO:0000313" key="3">
    <source>
        <dbReference type="Proteomes" id="UP000012589"/>
    </source>
</evidence>
<reference evidence="2 3" key="1">
    <citation type="journal article" date="2014" name="Genome Announc.">
        <title>Draft genome sequences of the altered schaedler flora, a defined bacterial community from gnotobiotic mice.</title>
        <authorList>
            <person name="Wannemuehler M.J."/>
            <person name="Overstreet A.M."/>
            <person name="Ward D.V."/>
            <person name="Phillips G.J."/>
        </authorList>
    </citation>
    <scope>NUCLEOTIDE SEQUENCE [LARGE SCALE GENOMIC DNA]</scope>
    <source>
        <strain evidence="2 3">ASF492</strain>
    </source>
</reference>
<evidence type="ECO:0000313" key="2">
    <source>
        <dbReference type="EMBL" id="EMZ22702.1"/>
    </source>
</evidence>
<dbReference type="OrthoDB" id="1976094at2"/>